<dbReference type="RefSeq" id="WP_344729117.1">
    <property type="nucleotide sequence ID" value="NZ_BAABBI010000001.1"/>
</dbReference>
<sequence length="397" mass="45448">MKQQIGLVLSKVPGYSETFFRNKILGLQKAGYKVVLIVTNPEKNNTKVLNCDVIVAPSFKGAYWRVIIQVLLALFKITFLFPKRAWTHYQLDKKSGQTNKQAFKRLLQNAYIMHLNLDWLHFGFGMLAVGREHVAKTIQAQMAVSFRGFDLYLSPLKHPGCYALLFAMKSVKYHVLSNEMRTDLSSYGVSVKKIHIITPAIDVQFFKPQPLQTAPFDKQPIRIVTVARLHWKKGLEYTLEALALLKKQGVLFHYTIIGSGEDYERLMFATHQLQLHDNVTFAGRLNPKQVRAKLNESNIYLQYSIQEGFCNAVLEAQAMGLLCIVSDAEGLAENIIHRKTGWVVPKRQPKSLAKTINMVNNLTPEERLSVSKQAMNRVQNTFTLEQQQQQFLKFYNK</sequence>
<evidence type="ECO:0000259" key="1">
    <source>
        <dbReference type="Pfam" id="PF00534"/>
    </source>
</evidence>
<reference evidence="3" key="1">
    <citation type="journal article" date="2019" name="Int. J. Syst. Evol. Microbiol.">
        <title>The Global Catalogue of Microorganisms (GCM) 10K type strain sequencing project: providing services to taxonomists for standard genome sequencing and annotation.</title>
        <authorList>
            <consortium name="The Broad Institute Genomics Platform"/>
            <consortium name="The Broad Institute Genome Sequencing Center for Infectious Disease"/>
            <person name="Wu L."/>
            <person name="Ma J."/>
        </authorList>
    </citation>
    <scope>NUCLEOTIDE SEQUENCE [LARGE SCALE GENOMIC DNA]</scope>
    <source>
        <strain evidence="3">JCM 17525</strain>
    </source>
</reference>
<dbReference type="Pfam" id="PF00534">
    <property type="entry name" value="Glycos_transf_1"/>
    <property type="match status" value="1"/>
</dbReference>
<accession>A0ABP7H5R1</accession>
<dbReference type="InterPro" id="IPR050194">
    <property type="entry name" value="Glycosyltransferase_grp1"/>
</dbReference>
<dbReference type="InterPro" id="IPR001296">
    <property type="entry name" value="Glyco_trans_1"/>
</dbReference>
<dbReference type="SUPFAM" id="SSF53756">
    <property type="entry name" value="UDP-Glycosyltransferase/glycogen phosphorylase"/>
    <property type="match status" value="1"/>
</dbReference>
<keyword evidence="3" id="KW-1185">Reference proteome</keyword>
<proteinExistence type="predicted"/>
<evidence type="ECO:0000313" key="2">
    <source>
        <dbReference type="EMBL" id="GAA3784353.1"/>
    </source>
</evidence>
<dbReference type="CDD" id="cd03801">
    <property type="entry name" value="GT4_PimA-like"/>
    <property type="match status" value="1"/>
</dbReference>
<feature type="domain" description="Glycosyl transferase family 1" evidence="1">
    <location>
        <begin position="215"/>
        <end position="374"/>
    </location>
</feature>
<dbReference type="Gene3D" id="3.40.50.2000">
    <property type="entry name" value="Glycogen Phosphorylase B"/>
    <property type="match status" value="2"/>
</dbReference>
<name>A0ABP7H5R1_9FLAO</name>
<comment type="caution">
    <text evidence="2">The sequence shown here is derived from an EMBL/GenBank/DDBJ whole genome shotgun (WGS) entry which is preliminary data.</text>
</comment>
<dbReference type="Proteomes" id="UP001501456">
    <property type="component" value="Unassembled WGS sequence"/>
</dbReference>
<protein>
    <submittedName>
        <fullName evidence="2">Colanic acid biosynthesis glycosyltransferase WcaL</fullName>
    </submittedName>
</protein>
<dbReference type="PANTHER" id="PTHR45947">
    <property type="entry name" value="SULFOQUINOVOSYL TRANSFERASE SQD2"/>
    <property type="match status" value="1"/>
</dbReference>
<evidence type="ECO:0000313" key="3">
    <source>
        <dbReference type="Proteomes" id="UP001501456"/>
    </source>
</evidence>
<gene>
    <name evidence="2" type="primary">wcaL</name>
    <name evidence="2" type="ORF">GCM10022271_15910</name>
</gene>
<organism evidence="2 3">
    <name type="scientific">Corallibacter vietnamensis</name>
    <dbReference type="NCBI Taxonomy" id="904130"/>
    <lineage>
        <taxon>Bacteria</taxon>
        <taxon>Pseudomonadati</taxon>
        <taxon>Bacteroidota</taxon>
        <taxon>Flavobacteriia</taxon>
        <taxon>Flavobacteriales</taxon>
        <taxon>Flavobacteriaceae</taxon>
        <taxon>Corallibacter</taxon>
    </lineage>
</organism>
<dbReference type="EMBL" id="BAABBI010000001">
    <property type="protein sequence ID" value="GAA3784353.1"/>
    <property type="molecule type" value="Genomic_DNA"/>
</dbReference>
<dbReference type="PANTHER" id="PTHR45947:SF14">
    <property type="entry name" value="SLL1723 PROTEIN"/>
    <property type="match status" value="1"/>
</dbReference>